<name>A0ABX1YD88_9BACL</name>
<sequence>MSRLTKCLCTGMLLSALLLSGCGNKAQEETIPVASPDSAETTAVQSFTGKIISISGNEITLYKAQSGGIQEPGVAEADPAGVDTAGSGNSAGESSSAGSTSGTTGGSSNAATSAADGSTGGTAGSNTGSGSNAADEVDGSAAGEGEAGGAGSSTSSPALQFTDETVVITVDENTEYVVKSGTGETGSSSEAAAGALTLADLQAGDVLTVTLTEGTLTASRIELQSGFVAGGGGLTAAPDASASPLPLPGPGDDVKPQQTPAGHPDGQAAPPQDGKAGERPAGGPDGGPAGGAPGGDAPAGARGGAAGGAAPGSAGGAPAGAPDKPGAAAGAKPAATPAAGAKPAASTSPAPSASAGASSKPAADAKPAATPAAGAKPAAADGGGSGGRTPGAAMSFGKIKSISGSKITLYTAEAPSAAPQDGAADAGGPQGAEPSGRPSAEPGAGGGQGSGGQGGRPQRQGGAQMSFSEETTVITVTSDTKLISITFTDGKRTEATIALSTLKAGDIIQYTLKSGTAQADSISLSSGDSGSK</sequence>
<gene>
    <name evidence="3" type="ORF">GC101_03660</name>
</gene>
<keyword evidence="2" id="KW-0732">Signal</keyword>
<protein>
    <recommendedName>
        <fullName evidence="5">DUF5666 domain-containing protein</fullName>
    </recommendedName>
</protein>
<keyword evidence="4" id="KW-1185">Reference proteome</keyword>
<feature type="compositionally biased region" description="Gly residues" evidence="1">
    <location>
        <begin position="283"/>
        <end position="294"/>
    </location>
</feature>
<evidence type="ECO:0000256" key="1">
    <source>
        <dbReference type="SAM" id="MobiDB-lite"/>
    </source>
</evidence>
<feature type="region of interest" description="Disordered" evidence="1">
    <location>
        <begin position="413"/>
        <end position="469"/>
    </location>
</feature>
<evidence type="ECO:0000313" key="3">
    <source>
        <dbReference type="EMBL" id="NOU77971.1"/>
    </source>
</evidence>
<organism evidence="3 4">
    <name type="scientific">Paenibacillus phytohabitans</name>
    <dbReference type="NCBI Taxonomy" id="2654978"/>
    <lineage>
        <taxon>Bacteria</taxon>
        <taxon>Bacillati</taxon>
        <taxon>Bacillota</taxon>
        <taxon>Bacilli</taxon>
        <taxon>Bacillales</taxon>
        <taxon>Paenibacillaceae</taxon>
        <taxon>Paenibacillus</taxon>
    </lineage>
</organism>
<proteinExistence type="predicted"/>
<accession>A0ABX1YD88</accession>
<evidence type="ECO:0000313" key="4">
    <source>
        <dbReference type="Proteomes" id="UP000596857"/>
    </source>
</evidence>
<feature type="compositionally biased region" description="Gly residues" evidence="1">
    <location>
        <begin position="443"/>
        <end position="455"/>
    </location>
</feature>
<feature type="compositionally biased region" description="Gly residues" evidence="1">
    <location>
        <begin position="301"/>
        <end position="318"/>
    </location>
</feature>
<feature type="compositionally biased region" description="Low complexity" evidence="1">
    <location>
        <begin position="124"/>
        <end position="144"/>
    </location>
</feature>
<feature type="region of interest" description="Disordered" evidence="1">
    <location>
        <begin position="228"/>
        <end position="395"/>
    </location>
</feature>
<dbReference type="PROSITE" id="PS51257">
    <property type="entry name" value="PROKAR_LIPOPROTEIN"/>
    <property type="match status" value="1"/>
</dbReference>
<feature type="compositionally biased region" description="Low complexity" evidence="1">
    <location>
        <begin position="319"/>
        <end position="380"/>
    </location>
</feature>
<feature type="chain" id="PRO_5046757554" description="DUF5666 domain-containing protein" evidence="2">
    <location>
        <begin position="27"/>
        <end position="532"/>
    </location>
</feature>
<evidence type="ECO:0000256" key="2">
    <source>
        <dbReference type="SAM" id="SignalP"/>
    </source>
</evidence>
<comment type="caution">
    <text evidence="3">The sequence shown here is derived from an EMBL/GenBank/DDBJ whole genome shotgun (WGS) entry which is preliminary data.</text>
</comment>
<feature type="signal peptide" evidence="2">
    <location>
        <begin position="1"/>
        <end position="26"/>
    </location>
</feature>
<evidence type="ECO:0008006" key="5">
    <source>
        <dbReference type="Google" id="ProtNLM"/>
    </source>
</evidence>
<feature type="compositionally biased region" description="Low complexity" evidence="1">
    <location>
        <begin position="84"/>
        <end position="117"/>
    </location>
</feature>
<reference evidence="3 4" key="1">
    <citation type="submission" date="2019-10" db="EMBL/GenBank/DDBJ databases">
        <title>Description of Paenibacillus terricola sp. nov.</title>
        <authorList>
            <person name="Carlier A."/>
            <person name="Qi S."/>
        </authorList>
    </citation>
    <scope>NUCLEOTIDE SEQUENCE [LARGE SCALE GENOMIC DNA]</scope>
    <source>
        <strain evidence="3 4">LMG 31459</strain>
    </source>
</reference>
<feature type="region of interest" description="Disordered" evidence="1">
    <location>
        <begin position="70"/>
        <end position="161"/>
    </location>
</feature>
<feature type="compositionally biased region" description="Low complexity" evidence="1">
    <location>
        <begin position="413"/>
        <end position="434"/>
    </location>
</feature>
<dbReference type="EMBL" id="WHOB01000016">
    <property type="protein sequence ID" value="NOU77971.1"/>
    <property type="molecule type" value="Genomic_DNA"/>
</dbReference>
<dbReference type="RefSeq" id="WP_171716110.1">
    <property type="nucleotide sequence ID" value="NZ_WHOB01000016.1"/>
</dbReference>
<dbReference type="Proteomes" id="UP000596857">
    <property type="component" value="Unassembled WGS sequence"/>
</dbReference>